<comment type="caution">
    <text evidence="10">The sequence shown here is derived from an EMBL/GenBank/DDBJ whole genome shotgun (WGS) entry which is preliminary data.</text>
</comment>
<sequence length="288" mass="32204">MTDNTEQVRRWPVLLREPLVHFILAALAVFIGWQVVSSGRADEERTIRVSSADLERLASIYTAESGSLPAGEDMVAMVNDYVRDEALAREARRLGLDEGDTIVTRRLAQKMTFMVADLARTETPDDTVLRDWYETHADRFTEPQMITFRHVFFSEDVRGASATADAEAMLARLNSGADWREAGDPFMLQRAYGDLPLREVVRLFGGEFAQSLAASPASDQWTGPVRSALGVHLVQVSANAPPRLPPFEDVKAKVLADWQDQTRREANEKAIQDIIARYKVEVEGINAE</sequence>
<feature type="transmembrane region" description="Helical" evidence="8">
    <location>
        <begin position="19"/>
        <end position="36"/>
    </location>
</feature>
<dbReference type="EC" id="5.2.1.8" evidence="3"/>
<keyword evidence="5" id="KW-0697">Rotamase</keyword>
<dbReference type="RefSeq" id="WP_051597195.1">
    <property type="nucleotide sequence ID" value="NZ_ARYJ01000001.1"/>
</dbReference>
<dbReference type="AlphaFoldDB" id="A0A059FJT6"/>
<dbReference type="OrthoDB" id="196786at2"/>
<comment type="catalytic activity">
    <reaction evidence="1">
        <text>[protein]-peptidylproline (omega=180) = [protein]-peptidylproline (omega=0)</text>
        <dbReference type="Rhea" id="RHEA:16237"/>
        <dbReference type="Rhea" id="RHEA-COMP:10747"/>
        <dbReference type="Rhea" id="RHEA-COMP:10748"/>
        <dbReference type="ChEBI" id="CHEBI:83833"/>
        <dbReference type="ChEBI" id="CHEBI:83834"/>
        <dbReference type="EC" id="5.2.1.8"/>
    </reaction>
</comment>
<dbReference type="InterPro" id="IPR050245">
    <property type="entry name" value="PrsA_foldase"/>
</dbReference>
<evidence type="ECO:0000256" key="3">
    <source>
        <dbReference type="ARBA" id="ARBA00013194"/>
    </source>
</evidence>
<evidence type="ECO:0000256" key="4">
    <source>
        <dbReference type="ARBA" id="ARBA00018370"/>
    </source>
</evidence>
<organism evidence="10 11">
    <name type="scientific">Hyphomonas jannaschiana VP2</name>
    <dbReference type="NCBI Taxonomy" id="1280952"/>
    <lineage>
        <taxon>Bacteria</taxon>
        <taxon>Pseudomonadati</taxon>
        <taxon>Pseudomonadota</taxon>
        <taxon>Alphaproteobacteria</taxon>
        <taxon>Hyphomonadales</taxon>
        <taxon>Hyphomonadaceae</taxon>
        <taxon>Hyphomonas</taxon>
    </lineage>
</organism>
<keyword evidence="11" id="KW-1185">Reference proteome</keyword>
<dbReference type="PANTHER" id="PTHR47245:SF2">
    <property type="entry name" value="PEPTIDYL-PROLYL CIS-TRANS ISOMERASE HP_0175-RELATED"/>
    <property type="match status" value="1"/>
</dbReference>
<evidence type="ECO:0000256" key="6">
    <source>
        <dbReference type="ARBA" id="ARBA00030642"/>
    </source>
</evidence>
<evidence type="ECO:0000313" key="10">
    <source>
        <dbReference type="EMBL" id="KCZ90920.1"/>
    </source>
</evidence>
<protein>
    <recommendedName>
        <fullName evidence="4">Parvulin-like PPIase</fullName>
        <ecNumber evidence="3">5.2.1.8</ecNumber>
    </recommendedName>
    <alternativeName>
        <fullName evidence="6">Peptidyl-prolyl cis-trans isomerase plp</fullName>
    </alternativeName>
    <alternativeName>
        <fullName evidence="7">Rotamase plp</fullName>
    </alternativeName>
</protein>
<keyword evidence="8" id="KW-1133">Transmembrane helix</keyword>
<accession>A0A059FJT6</accession>
<evidence type="ECO:0000256" key="8">
    <source>
        <dbReference type="SAM" id="Phobius"/>
    </source>
</evidence>
<keyword evidence="8" id="KW-0812">Transmembrane</keyword>
<keyword evidence="8" id="KW-0472">Membrane</keyword>
<dbReference type="STRING" id="1280952.HJA_00240"/>
<evidence type="ECO:0000256" key="2">
    <source>
        <dbReference type="ARBA" id="ARBA00007656"/>
    </source>
</evidence>
<evidence type="ECO:0000256" key="1">
    <source>
        <dbReference type="ARBA" id="ARBA00000971"/>
    </source>
</evidence>
<evidence type="ECO:0000256" key="5">
    <source>
        <dbReference type="ARBA" id="ARBA00023110"/>
    </source>
</evidence>
<dbReference type="GO" id="GO:0003755">
    <property type="term" value="F:peptidyl-prolyl cis-trans isomerase activity"/>
    <property type="evidence" value="ECO:0007669"/>
    <property type="project" value="UniProtKB-KW"/>
</dbReference>
<dbReference type="Pfam" id="PF13145">
    <property type="entry name" value="Rotamase_2"/>
    <property type="match status" value="1"/>
</dbReference>
<gene>
    <name evidence="10" type="ORF">HJA_00240</name>
</gene>
<reference evidence="10 11" key="1">
    <citation type="journal article" date="2014" name="Antonie Van Leeuwenhoek">
        <title>Hyphomonas beringensis sp. nov. and Hyphomonas chukchiensis sp. nov., isolated from surface seawater of the Bering Sea and Chukchi Sea.</title>
        <authorList>
            <person name="Li C."/>
            <person name="Lai Q."/>
            <person name="Li G."/>
            <person name="Dong C."/>
            <person name="Wang J."/>
            <person name="Liao Y."/>
            <person name="Shao Z."/>
        </authorList>
    </citation>
    <scope>NUCLEOTIDE SEQUENCE [LARGE SCALE GENOMIC DNA]</scope>
    <source>
        <strain evidence="10 11">VP2</strain>
    </source>
</reference>
<proteinExistence type="inferred from homology"/>
<dbReference type="PANTHER" id="PTHR47245">
    <property type="entry name" value="PEPTIDYLPROLYL ISOMERASE"/>
    <property type="match status" value="1"/>
</dbReference>
<dbReference type="EMBL" id="ARYJ01000001">
    <property type="protein sequence ID" value="KCZ90920.1"/>
    <property type="molecule type" value="Genomic_DNA"/>
</dbReference>
<keyword evidence="5" id="KW-0413">Isomerase</keyword>
<name>A0A059FJT6_9PROT</name>
<dbReference type="PATRIC" id="fig|1280952.3.peg.47"/>
<dbReference type="eggNOG" id="COG0760">
    <property type="taxonomic scope" value="Bacteria"/>
</dbReference>
<evidence type="ECO:0000313" key="11">
    <source>
        <dbReference type="Proteomes" id="UP000024816"/>
    </source>
</evidence>
<evidence type="ECO:0000259" key="9">
    <source>
        <dbReference type="Pfam" id="PF13145"/>
    </source>
</evidence>
<dbReference type="InterPro" id="IPR046357">
    <property type="entry name" value="PPIase_dom_sf"/>
</dbReference>
<dbReference type="Gene3D" id="3.10.50.40">
    <property type="match status" value="1"/>
</dbReference>
<comment type="similarity">
    <text evidence="2">Belongs to the PpiC/parvulin rotamase family.</text>
</comment>
<feature type="domain" description="PpiC" evidence="9">
    <location>
        <begin position="124"/>
        <end position="251"/>
    </location>
</feature>
<dbReference type="Proteomes" id="UP000024816">
    <property type="component" value="Unassembled WGS sequence"/>
</dbReference>
<evidence type="ECO:0000256" key="7">
    <source>
        <dbReference type="ARBA" id="ARBA00031484"/>
    </source>
</evidence>
<dbReference type="InterPro" id="IPR000297">
    <property type="entry name" value="PPIase_PpiC"/>
</dbReference>